<dbReference type="EMBL" id="OE003992">
    <property type="protein sequence ID" value="CAD7460750.1"/>
    <property type="molecule type" value="Genomic_DNA"/>
</dbReference>
<protein>
    <submittedName>
        <fullName evidence="1">Uncharacterized protein</fullName>
    </submittedName>
</protein>
<gene>
    <name evidence="1" type="ORF">TTEB3V08_LOCUS8668</name>
</gene>
<accession>A0A7R9IM47</accession>
<proteinExistence type="predicted"/>
<dbReference type="AlphaFoldDB" id="A0A7R9IM47"/>
<evidence type="ECO:0000313" key="1">
    <source>
        <dbReference type="EMBL" id="CAD7460750.1"/>
    </source>
</evidence>
<name>A0A7R9IM47_9NEOP</name>
<organism evidence="1">
    <name type="scientific">Timema tahoe</name>
    <dbReference type="NCBI Taxonomy" id="61484"/>
    <lineage>
        <taxon>Eukaryota</taxon>
        <taxon>Metazoa</taxon>
        <taxon>Ecdysozoa</taxon>
        <taxon>Arthropoda</taxon>
        <taxon>Hexapoda</taxon>
        <taxon>Insecta</taxon>
        <taxon>Pterygota</taxon>
        <taxon>Neoptera</taxon>
        <taxon>Polyneoptera</taxon>
        <taxon>Phasmatodea</taxon>
        <taxon>Timematodea</taxon>
        <taxon>Timematoidea</taxon>
        <taxon>Timematidae</taxon>
        <taxon>Timema</taxon>
    </lineage>
</organism>
<sequence>MAAGSSPQVKTGVEWVAHDSTHAIQRGRVRPPKSVDTSHPRRYTLRQNQVTLRCTMDPSLGGCLKAPRLNYYSILSHYPDSTSTRIYVKSPFIGSMTGILATSPRLIQKSDQRTHHSVVDSVPGYGSRARFPAGTVGIFPERGILSKTAPQSINVWPSATRTCAHMVLGRVHQTVVREPTNIPKGSHKKEESSINSVLTRSGGQGVNLAIKWTADEGELGVQIPIHTKITKHLDLRWSLL</sequence>
<reference evidence="1" key="1">
    <citation type="submission" date="2020-11" db="EMBL/GenBank/DDBJ databases">
        <authorList>
            <person name="Tran Van P."/>
        </authorList>
    </citation>
    <scope>NUCLEOTIDE SEQUENCE</scope>
</reference>